<evidence type="ECO:0000313" key="2">
    <source>
        <dbReference type="Proteomes" id="UP000299102"/>
    </source>
</evidence>
<dbReference type="EMBL" id="BGZK01002118">
    <property type="protein sequence ID" value="GBP90844.1"/>
    <property type="molecule type" value="Genomic_DNA"/>
</dbReference>
<protein>
    <submittedName>
        <fullName evidence="1">Uncharacterized protein</fullName>
    </submittedName>
</protein>
<dbReference type="Proteomes" id="UP000299102">
    <property type="component" value="Unassembled WGS sequence"/>
</dbReference>
<comment type="caution">
    <text evidence="1">The sequence shown here is derived from an EMBL/GenBank/DDBJ whole genome shotgun (WGS) entry which is preliminary data.</text>
</comment>
<organism evidence="1 2">
    <name type="scientific">Eumeta variegata</name>
    <name type="common">Bagworm moth</name>
    <name type="synonym">Eumeta japonica</name>
    <dbReference type="NCBI Taxonomy" id="151549"/>
    <lineage>
        <taxon>Eukaryota</taxon>
        <taxon>Metazoa</taxon>
        <taxon>Ecdysozoa</taxon>
        <taxon>Arthropoda</taxon>
        <taxon>Hexapoda</taxon>
        <taxon>Insecta</taxon>
        <taxon>Pterygota</taxon>
        <taxon>Neoptera</taxon>
        <taxon>Endopterygota</taxon>
        <taxon>Lepidoptera</taxon>
        <taxon>Glossata</taxon>
        <taxon>Ditrysia</taxon>
        <taxon>Tineoidea</taxon>
        <taxon>Psychidae</taxon>
        <taxon>Oiketicinae</taxon>
        <taxon>Eumeta</taxon>
    </lineage>
</organism>
<evidence type="ECO:0000313" key="1">
    <source>
        <dbReference type="EMBL" id="GBP90844.1"/>
    </source>
</evidence>
<name>A0A4C1ZUR3_EUMVA</name>
<keyword evidence="2" id="KW-1185">Reference proteome</keyword>
<dbReference type="AlphaFoldDB" id="A0A4C1ZUR3"/>
<gene>
    <name evidence="1" type="ORF">EVAR_37366_1</name>
</gene>
<proteinExistence type="predicted"/>
<accession>A0A4C1ZUR3</accession>
<sequence length="79" mass="9284">MVDNEVIFGTNMLVTSGGPIISVESIFGSKTLVRIECFKSMLFTVEEFHRRRKPYGEIHCRKKPARLHRHLVYKDTIYR</sequence>
<reference evidence="1 2" key="1">
    <citation type="journal article" date="2019" name="Commun. Biol.">
        <title>The bagworm genome reveals a unique fibroin gene that provides high tensile strength.</title>
        <authorList>
            <person name="Kono N."/>
            <person name="Nakamura H."/>
            <person name="Ohtoshi R."/>
            <person name="Tomita M."/>
            <person name="Numata K."/>
            <person name="Arakawa K."/>
        </authorList>
    </citation>
    <scope>NUCLEOTIDE SEQUENCE [LARGE SCALE GENOMIC DNA]</scope>
</reference>